<keyword evidence="2" id="KW-0805">Transcription regulation</keyword>
<dbReference type="RefSeq" id="WP_229632958.1">
    <property type="nucleotide sequence ID" value="NZ_FOXH01000008.1"/>
</dbReference>
<dbReference type="Proteomes" id="UP000199306">
    <property type="component" value="Unassembled WGS sequence"/>
</dbReference>
<dbReference type="CDD" id="cd06171">
    <property type="entry name" value="Sigma70_r4"/>
    <property type="match status" value="1"/>
</dbReference>
<dbReference type="SUPFAM" id="SSF88659">
    <property type="entry name" value="Sigma3 and sigma4 domains of RNA polymerase sigma factors"/>
    <property type="match status" value="1"/>
</dbReference>
<organism evidence="7 8">
    <name type="scientific">Pseudarcicella hirudinis</name>
    <dbReference type="NCBI Taxonomy" id="1079859"/>
    <lineage>
        <taxon>Bacteria</taxon>
        <taxon>Pseudomonadati</taxon>
        <taxon>Bacteroidota</taxon>
        <taxon>Cytophagia</taxon>
        <taxon>Cytophagales</taxon>
        <taxon>Flectobacillaceae</taxon>
        <taxon>Pseudarcicella</taxon>
    </lineage>
</organism>
<dbReference type="STRING" id="1079859.SAMN04515674_108151"/>
<dbReference type="SUPFAM" id="SSF88946">
    <property type="entry name" value="Sigma2 domain of RNA polymerase sigma factors"/>
    <property type="match status" value="1"/>
</dbReference>
<proteinExistence type="inferred from homology"/>
<dbReference type="GO" id="GO:0003677">
    <property type="term" value="F:DNA binding"/>
    <property type="evidence" value="ECO:0007669"/>
    <property type="project" value="InterPro"/>
</dbReference>
<reference evidence="7 8" key="1">
    <citation type="submission" date="2016-10" db="EMBL/GenBank/DDBJ databases">
        <authorList>
            <person name="de Groot N.N."/>
        </authorList>
    </citation>
    <scope>NUCLEOTIDE SEQUENCE [LARGE SCALE GENOMIC DNA]</scope>
    <source>
        <strain evidence="8">E92,LMG 26720,CCM 7988</strain>
    </source>
</reference>
<dbReference type="PANTHER" id="PTHR43133">
    <property type="entry name" value="RNA POLYMERASE ECF-TYPE SIGMA FACTO"/>
    <property type="match status" value="1"/>
</dbReference>
<sequence>MQQFLSLSFLKVIMSNSTEAKLTDSILWNAFRAGDEIAFGQIAEQYYRNLFSYGLKFSKDRELVKDCIQDLFMDLWYKRETLGDTEFVKFYLFKSLRRKIHKEILKNHWISEEDDLVFEAENIETRSVEQQIIELETNEFQIQQLKLHLDTLPKRQQEIIYLRFYENLDNEAIANVMSISRQAVANLLYRTIRELKDRL</sequence>
<dbReference type="InterPro" id="IPR013324">
    <property type="entry name" value="RNA_pol_sigma_r3/r4-like"/>
</dbReference>
<dbReference type="GO" id="GO:0006352">
    <property type="term" value="P:DNA-templated transcription initiation"/>
    <property type="evidence" value="ECO:0007669"/>
    <property type="project" value="InterPro"/>
</dbReference>
<dbReference type="GO" id="GO:0016987">
    <property type="term" value="F:sigma factor activity"/>
    <property type="evidence" value="ECO:0007669"/>
    <property type="project" value="UniProtKB-KW"/>
</dbReference>
<dbReference type="InterPro" id="IPR013325">
    <property type="entry name" value="RNA_pol_sigma_r2"/>
</dbReference>
<dbReference type="PANTHER" id="PTHR43133:SF46">
    <property type="entry name" value="RNA POLYMERASE SIGMA-70 FACTOR ECF SUBFAMILY"/>
    <property type="match status" value="1"/>
</dbReference>
<feature type="domain" description="RNA polymerase sigma factor 70 region 4 type 2" evidence="6">
    <location>
        <begin position="148"/>
        <end position="194"/>
    </location>
</feature>
<feature type="domain" description="RNA polymerase sigma-70 region 2" evidence="5">
    <location>
        <begin position="43"/>
        <end position="109"/>
    </location>
</feature>
<dbReference type="Pfam" id="PF04542">
    <property type="entry name" value="Sigma70_r2"/>
    <property type="match status" value="1"/>
</dbReference>
<name>A0A1I5V170_9BACT</name>
<dbReference type="Gene3D" id="1.10.10.10">
    <property type="entry name" value="Winged helix-like DNA-binding domain superfamily/Winged helix DNA-binding domain"/>
    <property type="match status" value="1"/>
</dbReference>
<dbReference type="InterPro" id="IPR036388">
    <property type="entry name" value="WH-like_DNA-bd_sf"/>
</dbReference>
<evidence type="ECO:0000256" key="4">
    <source>
        <dbReference type="ARBA" id="ARBA00023163"/>
    </source>
</evidence>
<gene>
    <name evidence="7" type="ORF">SAMN04515674_108151</name>
</gene>
<dbReference type="InterPro" id="IPR013249">
    <property type="entry name" value="RNA_pol_sigma70_r4_t2"/>
</dbReference>
<evidence type="ECO:0000256" key="2">
    <source>
        <dbReference type="ARBA" id="ARBA00023015"/>
    </source>
</evidence>
<keyword evidence="8" id="KW-1185">Reference proteome</keyword>
<protein>
    <submittedName>
        <fullName evidence="7">RNA polymerase sigma factor, sigma-70 family</fullName>
    </submittedName>
</protein>
<evidence type="ECO:0000313" key="8">
    <source>
        <dbReference type="Proteomes" id="UP000199306"/>
    </source>
</evidence>
<dbReference type="InterPro" id="IPR014284">
    <property type="entry name" value="RNA_pol_sigma-70_dom"/>
</dbReference>
<keyword evidence="3" id="KW-0731">Sigma factor</keyword>
<evidence type="ECO:0000256" key="1">
    <source>
        <dbReference type="ARBA" id="ARBA00010641"/>
    </source>
</evidence>
<comment type="similarity">
    <text evidence="1">Belongs to the sigma-70 factor family. ECF subfamily.</text>
</comment>
<accession>A0A1I5V170</accession>
<dbReference type="AlphaFoldDB" id="A0A1I5V170"/>
<dbReference type="NCBIfam" id="TIGR02937">
    <property type="entry name" value="sigma70-ECF"/>
    <property type="match status" value="1"/>
</dbReference>
<evidence type="ECO:0000259" key="6">
    <source>
        <dbReference type="Pfam" id="PF08281"/>
    </source>
</evidence>
<evidence type="ECO:0000256" key="3">
    <source>
        <dbReference type="ARBA" id="ARBA00023082"/>
    </source>
</evidence>
<keyword evidence="4" id="KW-0804">Transcription</keyword>
<dbReference type="InterPro" id="IPR007627">
    <property type="entry name" value="RNA_pol_sigma70_r2"/>
</dbReference>
<evidence type="ECO:0000313" key="7">
    <source>
        <dbReference type="EMBL" id="SFQ01253.1"/>
    </source>
</evidence>
<dbReference type="EMBL" id="FOXH01000008">
    <property type="protein sequence ID" value="SFQ01253.1"/>
    <property type="molecule type" value="Genomic_DNA"/>
</dbReference>
<dbReference type="InterPro" id="IPR039425">
    <property type="entry name" value="RNA_pol_sigma-70-like"/>
</dbReference>
<dbReference type="Gene3D" id="1.10.1740.10">
    <property type="match status" value="1"/>
</dbReference>
<evidence type="ECO:0000259" key="5">
    <source>
        <dbReference type="Pfam" id="PF04542"/>
    </source>
</evidence>
<dbReference type="Pfam" id="PF08281">
    <property type="entry name" value="Sigma70_r4_2"/>
    <property type="match status" value="1"/>
</dbReference>